<dbReference type="GO" id="GO:0071555">
    <property type="term" value="P:cell wall organization"/>
    <property type="evidence" value="ECO:0007669"/>
    <property type="project" value="UniProtKB-KW"/>
</dbReference>
<evidence type="ECO:0000256" key="6">
    <source>
        <dbReference type="ARBA" id="ARBA00022598"/>
    </source>
</evidence>
<evidence type="ECO:0000313" key="22">
    <source>
        <dbReference type="Proteomes" id="UP000030146"/>
    </source>
</evidence>
<keyword evidence="12 14" id="KW-0961">Cell wall biogenesis/degradation</keyword>
<evidence type="ECO:0000256" key="13">
    <source>
        <dbReference type="ARBA" id="ARBA00047614"/>
    </source>
</evidence>
<dbReference type="GO" id="GO:0009252">
    <property type="term" value="P:peptidoglycan biosynthetic process"/>
    <property type="evidence" value="ECO:0007669"/>
    <property type="project" value="UniProtKB-UniRule"/>
</dbReference>
<evidence type="ECO:0000256" key="5">
    <source>
        <dbReference type="ARBA" id="ARBA00022490"/>
    </source>
</evidence>
<evidence type="ECO:0000256" key="17">
    <source>
        <dbReference type="PROSITE-ProRule" id="PRU00409"/>
    </source>
</evidence>
<reference evidence="20 21" key="1">
    <citation type="submission" date="2014-08" db="EMBL/GenBank/DDBJ databases">
        <title>Porphyromonas gulae strain:COT-052_OH1451 Genome sequencing.</title>
        <authorList>
            <person name="Wallis C."/>
            <person name="Deusch O."/>
            <person name="O'Flynn C."/>
            <person name="Davis I."/>
            <person name="Jospin G."/>
            <person name="Darling A.E."/>
            <person name="Coil D.A."/>
            <person name="Alexiev A."/>
            <person name="Horsfall A."/>
            <person name="Kirkwood N."/>
            <person name="Harris S."/>
            <person name="Eisen J.A."/>
        </authorList>
    </citation>
    <scope>NUCLEOTIDE SEQUENCE [LARGE SCALE GENOMIC DNA]</scope>
    <source>
        <strain evidence="21">COT-052 OH1451</strain>
        <strain evidence="20">COT-052_OH1451</strain>
    </source>
</reference>
<evidence type="ECO:0000256" key="4">
    <source>
        <dbReference type="ARBA" id="ARBA00012216"/>
    </source>
</evidence>
<keyword evidence="16" id="KW-0460">Magnesium</keyword>
<organism evidence="20 21">
    <name type="scientific">Porphyromonas gulae</name>
    <dbReference type="NCBI Taxonomy" id="111105"/>
    <lineage>
        <taxon>Bacteria</taxon>
        <taxon>Pseudomonadati</taxon>
        <taxon>Bacteroidota</taxon>
        <taxon>Bacteroidia</taxon>
        <taxon>Bacteroidales</taxon>
        <taxon>Porphyromonadaceae</taxon>
        <taxon>Porphyromonas</taxon>
    </lineage>
</organism>
<dbReference type="InterPro" id="IPR011127">
    <property type="entry name" value="Dala_Dala_lig_N"/>
</dbReference>
<dbReference type="PROSITE" id="PS00844">
    <property type="entry name" value="DALA_DALA_LIGASE_2"/>
    <property type="match status" value="1"/>
</dbReference>
<evidence type="ECO:0000313" key="19">
    <source>
        <dbReference type="EMBL" id="KGN84771.1"/>
    </source>
</evidence>
<dbReference type="UniPathway" id="UPA00219"/>
<dbReference type="Gene3D" id="3.30.1490.20">
    <property type="entry name" value="ATP-grasp fold, A domain"/>
    <property type="match status" value="1"/>
</dbReference>
<dbReference type="InterPro" id="IPR011095">
    <property type="entry name" value="Dala_Dala_lig_C"/>
</dbReference>
<dbReference type="PIRSF" id="PIRSF039102">
    <property type="entry name" value="Ddl/VanB"/>
    <property type="match status" value="1"/>
</dbReference>
<sequence length="337" mass="37099">MKKPIVAVVAGGYSGEHSVSLKSAAGILSWLGSEPFSTFLVLIERDRWSVRVSEQREVPLDKNDFSFDLDGERTRFDYAFITIHGTPGENGLFQGYLDMIGIPYNTGDTLVESLTFNKYVCNRFLSGFGIRIADSVRLTRRDAQPDVADLTARMGLPLFVKPNVGGSSIATTKVMEAAKLLPAIEQAFSEGEEVMIERLICGTEVTCGAFLRDKEVVALPVTEVVAHNEFFDFDAKYNGAVEEITPARISDEATRSIQTMTARIYELLNARGIIRVDYIIEADGIPTLLEVNTTPGMTPTSFIPQQIRAAGMDMKEVLCTIIRDGLNDSSNGQLHNQ</sequence>
<dbReference type="HAMAP" id="MF_00047">
    <property type="entry name" value="Dala_Dala_lig"/>
    <property type="match status" value="1"/>
</dbReference>
<keyword evidence="7 16" id="KW-0479">Metal-binding</keyword>
<feature type="binding site" evidence="16">
    <location>
        <position position="290"/>
    </location>
    <ligand>
        <name>Mg(2+)</name>
        <dbReference type="ChEBI" id="CHEBI:18420"/>
        <label>1</label>
    </ligand>
</feature>
<feature type="binding site" evidence="16">
    <location>
        <position position="277"/>
    </location>
    <ligand>
        <name>Mg(2+)</name>
        <dbReference type="ChEBI" id="CHEBI:18420"/>
        <label>1</label>
    </ligand>
</feature>
<keyword evidence="11 14" id="KW-0573">Peptidoglycan synthesis</keyword>
<dbReference type="EMBL" id="JRAK01000139">
    <property type="protein sequence ID" value="KGN84771.1"/>
    <property type="molecule type" value="Genomic_DNA"/>
</dbReference>
<comment type="cofactor">
    <cofactor evidence="1">
        <name>Mn(2+)</name>
        <dbReference type="ChEBI" id="CHEBI:29035"/>
    </cofactor>
</comment>
<dbReference type="OrthoDB" id="9813261at2"/>
<dbReference type="PROSITE" id="PS00843">
    <property type="entry name" value="DALA_DALA_LIGASE_1"/>
    <property type="match status" value="1"/>
</dbReference>
<comment type="catalytic activity">
    <reaction evidence="13 14">
        <text>2 D-alanine + ATP = D-alanyl-D-alanine + ADP + phosphate + H(+)</text>
        <dbReference type="Rhea" id="RHEA:11224"/>
        <dbReference type="ChEBI" id="CHEBI:15378"/>
        <dbReference type="ChEBI" id="CHEBI:30616"/>
        <dbReference type="ChEBI" id="CHEBI:43474"/>
        <dbReference type="ChEBI" id="CHEBI:57416"/>
        <dbReference type="ChEBI" id="CHEBI:57822"/>
        <dbReference type="ChEBI" id="CHEBI:456216"/>
        <dbReference type="EC" id="6.3.2.4"/>
    </reaction>
</comment>
<name>A0A0A2F622_9PORP</name>
<evidence type="ECO:0000313" key="20">
    <source>
        <dbReference type="EMBL" id="KGN85515.1"/>
    </source>
</evidence>
<dbReference type="GO" id="GO:0008360">
    <property type="term" value="P:regulation of cell shape"/>
    <property type="evidence" value="ECO:0007669"/>
    <property type="project" value="UniProtKB-KW"/>
</dbReference>
<dbReference type="InterPro" id="IPR016185">
    <property type="entry name" value="PreATP-grasp_dom_sf"/>
</dbReference>
<evidence type="ECO:0000256" key="16">
    <source>
        <dbReference type="PIRSR" id="PIRSR039102-3"/>
    </source>
</evidence>
<keyword evidence="10 14" id="KW-0133">Cell shape</keyword>
<evidence type="ECO:0000256" key="11">
    <source>
        <dbReference type="ARBA" id="ARBA00022984"/>
    </source>
</evidence>
<dbReference type="eggNOG" id="COG1181">
    <property type="taxonomic scope" value="Bacteria"/>
</dbReference>
<evidence type="ECO:0000256" key="14">
    <source>
        <dbReference type="HAMAP-Rule" id="MF_00047"/>
    </source>
</evidence>
<feature type="active site" evidence="15">
    <location>
        <position position="167"/>
    </location>
</feature>
<dbReference type="InterPro" id="IPR013815">
    <property type="entry name" value="ATP_grasp_subdomain_1"/>
</dbReference>
<dbReference type="Pfam" id="PF07478">
    <property type="entry name" value="Dala_Dala_lig_C"/>
    <property type="match status" value="1"/>
</dbReference>
<keyword evidence="5 14" id="KW-0963">Cytoplasm</keyword>
<reference evidence="19 22" key="2">
    <citation type="submission" date="2014-08" db="EMBL/GenBank/DDBJ databases">
        <title>Porphyromonas gulae strain:COT-052_OH3439 Genome sequencing.</title>
        <authorList>
            <person name="Wallis C."/>
            <person name="Deusch O."/>
            <person name="O'Flynn C."/>
            <person name="Davis I."/>
            <person name="Jospin G."/>
            <person name="Darling A.E."/>
            <person name="Coil D.A."/>
            <person name="Alexiev A."/>
            <person name="Horsfall A."/>
            <person name="Kirkwood N."/>
            <person name="Harris S."/>
            <person name="Eisen J.A."/>
        </authorList>
    </citation>
    <scope>NUCLEOTIDE SEQUENCE [LARGE SCALE GENOMIC DNA]</scope>
    <source>
        <strain evidence="22">COT-052 OH3439</strain>
        <strain evidence="19">COT-052_OH3439</strain>
    </source>
</reference>
<dbReference type="RefSeq" id="WP_039421051.1">
    <property type="nucleotide sequence ID" value="NZ_JRAI01000053.1"/>
</dbReference>
<dbReference type="InterPro" id="IPR000291">
    <property type="entry name" value="D-Ala_lig_Van_CS"/>
</dbReference>
<dbReference type="Gene3D" id="3.30.470.20">
    <property type="entry name" value="ATP-grasp fold, B domain"/>
    <property type="match status" value="1"/>
</dbReference>
<dbReference type="Pfam" id="PF01820">
    <property type="entry name" value="Dala_Dala_lig_N"/>
    <property type="match status" value="1"/>
</dbReference>
<dbReference type="SUPFAM" id="SSF56059">
    <property type="entry name" value="Glutathione synthetase ATP-binding domain-like"/>
    <property type="match status" value="1"/>
</dbReference>
<evidence type="ECO:0000256" key="1">
    <source>
        <dbReference type="ARBA" id="ARBA00001936"/>
    </source>
</evidence>
<comment type="pathway">
    <text evidence="14">Cell wall biogenesis; peptidoglycan biosynthesis.</text>
</comment>
<evidence type="ECO:0000256" key="15">
    <source>
        <dbReference type="PIRSR" id="PIRSR039102-1"/>
    </source>
</evidence>
<dbReference type="GO" id="GO:0005737">
    <property type="term" value="C:cytoplasm"/>
    <property type="evidence" value="ECO:0007669"/>
    <property type="project" value="UniProtKB-SubCell"/>
</dbReference>
<evidence type="ECO:0000256" key="12">
    <source>
        <dbReference type="ARBA" id="ARBA00023316"/>
    </source>
</evidence>
<gene>
    <name evidence="14" type="primary">ddl</name>
    <name evidence="20" type="ORF">HR08_05735</name>
    <name evidence="19" type="ORF">HR15_10455</name>
</gene>
<evidence type="ECO:0000313" key="21">
    <source>
        <dbReference type="Proteomes" id="UP000030130"/>
    </source>
</evidence>
<evidence type="ECO:0000256" key="2">
    <source>
        <dbReference type="ARBA" id="ARBA00004496"/>
    </source>
</evidence>
<dbReference type="EC" id="6.3.2.4" evidence="4 14"/>
<dbReference type="InterPro" id="IPR011761">
    <property type="entry name" value="ATP-grasp"/>
</dbReference>
<dbReference type="NCBIfam" id="NF002527">
    <property type="entry name" value="PRK01966.1-3"/>
    <property type="match status" value="1"/>
</dbReference>
<evidence type="ECO:0000256" key="3">
    <source>
        <dbReference type="ARBA" id="ARBA00010871"/>
    </source>
</evidence>
<evidence type="ECO:0000256" key="9">
    <source>
        <dbReference type="ARBA" id="ARBA00022840"/>
    </source>
</evidence>
<dbReference type="STRING" id="111105.HR09_08435"/>
<dbReference type="GO" id="GO:0046872">
    <property type="term" value="F:metal ion binding"/>
    <property type="evidence" value="ECO:0007669"/>
    <property type="project" value="UniProtKB-KW"/>
</dbReference>
<proteinExistence type="inferred from homology"/>
<feature type="binding site" evidence="16">
    <location>
        <position position="292"/>
    </location>
    <ligand>
        <name>Mg(2+)</name>
        <dbReference type="ChEBI" id="CHEBI:18420"/>
        <label>2</label>
    </ligand>
</feature>
<keyword evidence="16" id="KW-0464">Manganese</keyword>
<dbReference type="Gene3D" id="3.40.50.20">
    <property type="match status" value="1"/>
</dbReference>
<feature type="active site" evidence="15">
    <location>
        <position position="301"/>
    </location>
</feature>
<comment type="subcellular location">
    <subcellularLocation>
        <location evidence="2 14">Cytoplasm</location>
    </subcellularLocation>
</comment>
<accession>A0A0A2F622</accession>
<evidence type="ECO:0000256" key="8">
    <source>
        <dbReference type="ARBA" id="ARBA00022741"/>
    </source>
</evidence>
<dbReference type="PANTHER" id="PTHR23132">
    <property type="entry name" value="D-ALANINE--D-ALANINE LIGASE"/>
    <property type="match status" value="1"/>
</dbReference>
<dbReference type="Proteomes" id="UP000030130">
    <property type="component" value="Unassembled WGS sequence"/>
</dbReference>
<keyword evidence="6 14" id="KW-0436">Ligase</keyword>
<dbReference type="AlphaFoldDB" id="A0A0A2F622"/>
<dbReference type="PANTHER" id="PTHR23132:SF23">
    <property type="entry name" value="D-ALANINE--D-ALANINE LIGASE B"/>
    <property type="match status" value="1"/>
</dbReference>
<dbReference type="InterPro" id="IPR005905">
    <property type="entry name" value="D_ala_D_ala"/>
</dbReference>
<comment type="function">
    <text evidence="14">Cell wall formation.</text>
</comment>
<dbReference type="GO" id="GO:0005524">
    <property type="term" value="F:ATP binding"/>
    <property type="evidence" value="ECO:0007669"/>
    <property type="project" value="UniProtKB-UniRule"/>
</dbReference>
<dbReference type="Proteomes" id="UP000030146">
    <property type="component" value="Unassembled WGS sequence"/>
</dbReference>
<evidence type="ECO:0000256" key="10">
    <source>
        <dbReference type="ARBA" id="ARBA00022960"/>
    </source>
</evidence>
<keyword evidence="9 17" id="KW-0067">ATP-binding</keyword>
<keyword evidence="22" id="KW-1185">Reference proteome</keyword>
<evidence type="ECO:0000256" key="7">
    <source>
        <dbReference type="ARBA" id="ARBA00022723"/>
    </source>
</evidence>
<evidence type="ECO:0000259" key="18">
    <source>
        <dbReference type="PROSITE" id="PS50975"/>
    </source>
</evidence>
<comment type="similarity">
    <text evidence="3 14">Belongs to the D-alanine--D-alanine ligase family.</text>
</comment>
<dbReference type="EMBL" id="JRAI01000053">
    <property type="protein sequence ID" value="KGN85515.1"/>
    <property type="molecule type" value="Genomic_DNA"/>
</dbReference>
<feature type="domain" description="ATP-grasp" evidence="18">
    <location>
        <begin position="122"/>
        <end position="323"/>
    </location>
</feature>
<dbReference type="SUPFAM" id="SSF52440">
    <property type="entry name" value="PreATP-grasp domain"/>
    <property type="match status" value="1"/>
</dbReference>
<protein>
    <recommendedName>
        <fullName evidence="4 14">D-alanine--D-alanine ligase</fullName>
        <ecNumber evidence="4 14">6.3.2.4</ecNumber>
    </recommendedName>
    <alternativeName>
        <fullName evidence="14">D-Ala-D-Ala ligase</fullName>
    </alternativeName>
    <alternativeName>
        <fullName evidence="14">D-alanylalanine synthetase</fullName>
    </alternativeName>
</protein>
<comment type="cofactor">
    <cofactor evidence="16">
        <name>Mg(2+)</name>
        <dbReference type="ChEBI" id="CHEBI:18420"/>
    </cofactor>
    <cofactor evidence="16">
        <name>Mn(2+)</name>
        <dbReference type="ChEBI" id="CHEBI:29035"/>
    </cofactor>
    <text evidence="16">Binds 2 magnesium or manganese ions per subunit.</text>
</comment>
<keyword evidence="8 17" id="KW-0547">Nucleotide-binding</keyword>
<feature type="binding site" evidence="16">
    <location>
        <position position="290"/>
    </location>
    <ligand>
        <name>Mg(2+)</name>
        <dbReference type="ChEBI" id="CHEBI:18420"/>
        <label>2</label>
    </ligand>
</feature>
<comment type="caution">
    <text evidence="20">The sequence shown here is derived from an EMBL/GenBank/DDBJ whole genome shotgun (WGS) entry which is preliminary data.</text>
</comment>
<dbReference type="GO" id="GO:0008716">
    <property type="term" value="F:D-alanine-D-alanine ligase activity"/>
    <property type="evidence" value="ECO:0007669"/>
    <property type="project" value="UniProtKB-UniRule"/>
</dbReference>
<dbReference type="PROSITE" id="PS50975">
    <property type="entry name" value="ATP_GRASP"/>
    <property type="match status" value="1"/>
</dbReference>
<feature type="active site" evidence="15">
    <location>
        <position position="16"/>
    </location>
</feature>